<dbReference type="OrthoDB" id="1681234at2"/>
<dbReference type="Pfam" id="PF07561">
    <property type="entry name" value="DUF1540"/>
    <property type="match status" value="1"/>
</dbReference>
<gene>
    <name evidence="2" type="ORF">EDM21_07675</name>
</gene>
<comment type="caution">
    <text evidence="2">The sequence shown here is derived from an EMBL/GenBank/DDBJ whole genome shotgun (WGS) entry which is preliminary data.</text>
</comment>
<evidence type="ECO:0000313" key="2">
    <source>
        <dbReference type="EMBL" id="MVO99406.1"/>
    </source>
</evidence>
<sequence length="70" mass="7751">MPEVKCAVSNCAYWGQGNNCRADVIMIETDKHANADLSSEFAGETFDVNHKDQAINAANTCCHTFKEKKK</sequence>
<feature type="domain" description="DUF1540" evidence="1">
    <location>
        <begin position="4"/>
        <end position="65"/>
    </location>
</feature>
<evidence type="ECO:0000313" key="3">
    <source>
        <dbReference type="Proteomes" id="UP000490800"/>
    </source>
</evidence>
<dbReference type="EMBL" id="RHLK01000003">
    <property type="protein sequence ID" value="MVO99406.1"/>
    <property type="molecule type" value="Genomic_DNA"/>
</dbReference>
<dbReference type="AlphaFoldDB" id="A0A7X3JYV3"/>
<dbReference type="RefSeq" id="WP_157334378.1">
    <property type="nucleotide sequence ID" value="NZ_RHLK01000003.1"/>
</dbReference>
<dbReference type="Proteomes" id="UP000490800">
    <property type="component" value="Unassembled WGS sequence"/>
</dbReference>
<accession>A0A7X3JYV3</accession>
<proteinExistence type="predicted"/>
<organism evidence="2 3">
    <name type="scientific">Paenibacillus lutrae</name>
    <dbReference type="NCBI Taxonomy" id="2078573"/>
    <lineage>
        <taxon>Bacteria</taxon>
        <taxon>Bacillati</taxon>
        <taxon>Bacillota</taxon>
        <taxon>Bacilli</taxon>
        <taxon>Bacillales</taxon>
        <taxon>Paenibacillaceae</taxon>
        <taxon>Paenibacillus</taxon>
    </lineage>
</organism>
<evidence type="ECO:0000259" key="1">
    <source>
        <dbReference type="Pfam" id="PF07561"/>
    </source>
</evidence>
<reference evidence="2 3" key="1">
    <citation type="journal article" date="2019" name="Microorganisms">
        <title>Paenibacillus lutrae sp. nov., A Chitinolytic Species Isolated from A River Otter in Castril Natural Park, Granada, Spain.</title>
        <authorList>
            <person name="Rodriguez M."/>
            <person name="Reina J.C."/>
            <person name="Bejar V."/>
            <person name="Llamas I."/>
        </authorList>
    </citation>
    <scope>NUCLEOTIDE SEQUENCE [LARGE SCALE GENOMIC DNA]</scope>
    <source>
        <strain evidence="2 3">N10</strain>
    </source>
</reference>
<protein>
    <submittedName>
        <fullName evidence="2">DUF1540 domain-containing protein</fullName>
    </submittedName>
</protein>
<dbReference type="InterPro" id="IPR011437">
    <property type="entry name" value="DUF1540"/>
</dbReference>
<name>A0A7X3JYV3_9BACL</name>
<keyword evidence="3" id="KW-1185">Reference proteome</keyword>